<dbReference type="SUPFAM" id="SSF53822">
    <property type="entry name" value="Periplasmic binding protein-like I"/>
    <property type="match status" value="1"/>
</dbReference>
<organism evidence="4 5">
    <name type="scientific">Longibacter salinarum</name>
    <dbReference type="NCBI Taxonomy" id="1850348"/>
    <lineage>
        <taxon>Bacteria</taxon>
        <taxon>Pseudomonadati</taxon>
        <taxon>Rhodothermota</taxon>
        <taxon>Rhodothermia</taxon>
        <taxon>Rhodothermales</taxon>
        <taxon>Salisaetaceae</taxon>
        <taxon>Longibacter</taxon>
    </lineage>
</organism>
<sequence>MLMGIVLASLLVVDTARAQEAIPRLPRAELAFEDARASFEGGNFAEAAEGFRSVMEFPLNRKTTAAFVMAAKARYRQGDYRAAIELTNTLLERYPETSYRQEAIDVQTKAEEGLRTFGRRADTLRVGVVLPMRDRDADLTQAFFNGVRLAVDEHNGIRRRYVLPPHLQSTRSEDVSVFNTAEMYGDSLASASGETTIATPRDTIQVDSLQIVTEQVGQPSYIAKMYFRSVGEQPPSAGTAVDSLIRLDRVDIIIGPLYSQFAREAGRVAEENRVVMVAPLATDESVSQGRQFVFQANPTIPMRGRAMARFAAESLLMESVGIIHEASDETARQIASGFREEARQIALKTPYTLSLSSRRDWSRLPGAFAADSTVTDSMRASAEAVYMPITGRDAQGKIQDAMVGLQRFGSDARILGNSQWHDLSVKQEASKVRATYANDFYVDTSRNNVQNFIRDYRLLTGDTPDNLSVTGQRLAYTGHDVTRFLLQFLQAGRTRPSPDALRSPPRYNGLGIRIDFQTGDNVNRALFFHRYRDGQIELLN</sequence>
<dbReference type="Pfam" id="PF13174">
    <property type="entry name" value="TPR_6"/>
    <property type="match status" value="1"/>
</dbReference>
<dbReference type="OrthoDB" id="1490175at2"/>
<keyword evidence="5" id="KW-1185">Reference proteome</keyword>
<keyword evidence="2" id="KW-0732">Signal</keyword>
<proteinExistence type="inferred from homology"/>
<evidence type="ECO:0000259" key="3">
    <source>
        <dbReference type="Pfam" id="PF13458"/>
    </source>
</evidence>
<feature type="domain" description="Leucine-binding protein" evidence="3">
    <location>
        <begin position="232"/>
        <end position="502"/>
    </location>
</feature>
<evidence type="ECO:0000256" key="1">
    <source>
        <dbReference type="ARBA" id="ARBA00010062"/>
    </source>
</evidence>
<dbReference type="InterPro" id="IPR028081">
    <property type="entry name" value="Leu-bd"/>
</dbReference>
<dbReference type="SUPFAM" id="SSF48452">
    <property type="entry name" value="TPR-like"/>
    <property type="match status" value="1"/>
</dbReference>
<dbReference type="Pfam" id="PF13458">
    <property type="entry name" value="Peripla_BP_6"/>
    <property type="match status" value="1"/>
</dbReference>
<dbReference type="InterPro" id="IPR019734">
    <property type="entry name" value="TPR_rpt"/>
</dbReference>
<dbReference type="PANTHER" id="PTHR30483">
    <property type="entry name" value="LEUCINE-SPECIFIC-BINDING PROTEIN"/>
    <property type="match status" value="1"/>
</dbReference>
<dbReference type="AlphaFoldDB" id="A0A2A8CYP5"/>
<dbReference type="PANTHER" id="PTHR30483:SF6">
    <property type="entry name" value="PERIPLASMIC BINDING PROTEIN OF ABC TRANSPORTER FOR NATURAL AMINO ACIDS"/>
    <property type="match status" value="1"/>
</dbReference>
<reference evidence="4 5" key="1">
    <citation type="submission" date="2017-10" db="EMBL/GenBank/DDBJ databases">
        <title>Draft genome of Longibacter Salinarum.</title>
        <authorList>
            <person name="Goh K.M."/>
            <person name="Shamsir M.S."/>
            <person name="Lim S.W."/>
        </authorList>
    </citation>
    <scope>NUCLEOTIDE SEQUENCE [LARGE SCALE GENOMIC DNA]</scope>
    <source>
        <strain evidence="4 5">KCTC 52045</strain>
    </source>
</reference>
<dbReference type="InterPro" id="IPR051010">
    <property type="entry name" value="BCAA_transport"/>
</dbReference>
<dbReference type="InterPro" id="IPR011990">
    <property type="entry name" value="TPR-like_helical_dom_sf"/>
</dbReference>
<comment type="caution">
    <text evidence="4">The sequence shown here is derived from an EMBL/GenBank/DDBJ whole genome shotgun (WGS) entry which is preliminary data.</text>
</comment>
<dbReference type="Gene3D" id="1.25.40.10">
    <property type="entry name" value="Tetratricopeptide repeat domain"/>
    <property type="match status" value="1"/>
</dbReference>
<protein>
    <recommendedName>
        <fullName evidence="3">Leucine-binding protein domain-containing protein</fullName>
    </recommendedName>
</protein>
<accession>A0A2A8CYP5</accession>
<name>A0A2A8CYP5_9BACT</name>
<dbReference type="Gene3D" id="3.40.50.2300">
    <property type="match status" value="2"/>
</dbReference>
<evidence type="ECO:0000313" key="4">
    <source>
        <dbReference type="EMBL" id="PEN13731.1"/>
    </source>
</evidence>
<gene>
    <name evidence="4" type="ORF">CRI94_06550</name>
</gene>
<dbReference type="Proteomes" id="UP000220102">
    <property type="component" value="Unassembled WGS sequence"/>
</dbReference>
<evidence type="ECO:0000256" key="2">
    <source>
        <dbReference type="ARBA" id="ARBA00022729"/>
    </source>
</evidence>
<evidence type="ECO:0000313" key="5">
    <source>
        <dbReference type="Proteomes" id="UP000220102"/>
    </source>
</evidence>
<comment type="similarity">
    <text evidence="1">Belongs to the leucine-binding protein family.</text>
</comment>
<dbReference type="InterPro" id="IPR028082">
    <property type="entry name" value="Peripla_BP_I"/>
</dbReference>
<dbReference type="EMBL" id="PDEQ01000003">
    <property type="protein sequence ID" value="PEN13731.1"/>
    <property type="molecule type" value="Genomic_DNA"/>
</dbReference>